<dbReference type="Proteomes" id="UP000015530">
    <property type="component" value="Unassembled WGS sequence"/>
</dbReference>
<dbReference type="EMBL" id="AMYD01001532">
    <property type="protein sequence ID" value="EQB52729.1"/>
    <property type="molecule type" value="Genomic_DNA"/>
</dbReference>
<reference evidence="3" key="1">
    <citation type="journal article" date="2013" name="Mol. Plant Microbe Interact.">
        <title>Global aspects of pacC regulation of pathogenicity genes in Colletotrichum gloeosporioides as revealed by transcriptome analysis.</title>
        <authorList>
            <person name="Alkan N."/>
            <person name="Meng X."/>
            <person name="Friedlander G."/>
            <person name="Reuveni E."/>
            <person name="Sukno S."/>
            <person name="Sherman A."/>
            <person name="Thon M."/>
            <person name="Fluhr R."/>
            <person name="Prusky D."/>
        </authorList>
    </citation>
    <scope>NUCLEOTIDE SEQUENCE [LARGE SCALE GENOMIC DNA]</scope>
    <source>
        <strain evidence="3">Cg-14</strain>
    </source>
</reference>
<feature type="region of interest" description="Disordered" evidence="1">
    <location>
        <begin position="170"/>
        <end position="189"/>
    </location>
</feature>
<evidence type="ECO:0000313" key="3">
    <source>
        <dbReference type="Proteomes" id="UP000015530"/>
    </source>
</evidence>
<dbReference type="AlphaFoldDB" id="T0KL60"/>
<dbReference type="OrthoDB" id="4738706at2759"/>
<protein>
    <recommendedName>
        <fullName evidence="4">C2H2-type domain-containing protein</fullName>
    </recommendedName>
</protein>
<organism evidence="2 3">
    <name type="scientific">Colletotrichum gloeosporioides (strain Cg-14)</name>
    <name type="common">Anthracnose fungus</name>
    <name type="synonym">Glomerella cingulata</name>
    <dbReference type="NCBI Taxonomy" id="1237896"/>
    <lineage>
        <taxon>Eukaryota</taxon>
        <taxon>Fungi</taxon>
        <taxon>Dikarya</taxon>
        <taxon>Ascomycota</taxon>
        <taxon>Pezizomycotina</taxon>
        <taxon>Sordariomycetes</taxon>
        <taxon>Hypocreomycetidae</taxon>
        <taxon>Glomerellales</taxon>
        <taxon>Glomerellaceae</taxon>
        <taxon>Colletotrichum</taxon>
        <taxon>Colletotrichum gloeosporioides species complex</taxon>
    </lineage>
</organism>
<accession>T0KL60</accession>
<comment type="caution">
    <text evidence="2">The sequence shown here is derived from an EMBL/GenBank/DDBJ whole genome shotgun (WGS) entry which is preliminary data.</text>
</comment>
<gene>
    <name evidence="2" type="ORF">CGLO_07624</name>
</gene>
<feature type="compositionally biased region" description="Polar residues" evidence="1">
    <location>
        <begin position="178"/>
        <end position="189"/>
    </location>
</feature>
<dbReference type="OMA" id="PHYENTT"/>
<name>T0KL60_COLGC</name>
<sequence>MSDIVNFREHILRQHVPPIHCGRCSTLFPTETELNKHHKLPTPCSPNISNSYPVGFNREQEKALRKRGRGPAEKQWKEIYKILFPRVREELIPSPHYENTTEEWDKCRRRDLDQMESYLRSELGRRLEQKSLQLPHPLENQVRRRVIEIIESDLPDVFQSYRQHSIKPMETHGLDANGQPSNSAQQSQTTYGCGLEAAMGVPAFATMTATTFDGMGQQNEQAGLMDFQIPGMDLINWDFQAS</sequence>
<proteinExistence type="predicted"/>
<evidence type="ECO:0008006" key="4">
    <source>
        <dbReference type="Google" id="ProtNLM"/>
    </source>
</evidence>
<dbReference type="PANTHER" id="PTHR38166">
    <property type="entry name" value="C2H2-TYPE DOMAIN-CONTAINING PROTEIN-RELATED"/>
    <property type="match status" value="1"/>
</dbReference>
<dbReference type="PANTHER" id="PTHR38166:SF1">
    <property type="entry name" value="C2H2-TYPE DOMAIN-CONTAINING PROTEIN"/>
    <property type="match status" value="1"/>
</dbReference>
<evidence type="ECO:0000313" key="2">
    <source>
        <dbReference type="EMBL" id="EQB52729.1"/>
    </source>
</evidence>
<evidence type="ECO:0000256" key="1">
    <source>
        <dbReference type="SAM" id="MobiDB-lite"/>
    </source>
</evidence>
<dbReference type="HOGENOM" id="CLU_1147113_0_0_1"/>